<dbReference type="EMBL" id="LGIA01000171">
    <property type="protein sequence ID" value="KOH44110.1"/>
    <property type="molecule type" value="Genomic_DNA"/>
</dbReference>
<reference evidence="11" key="1">
    <citation type="submission" date="2015-07" db="EMBL/GenBank/DDBJ databases">
        <title>Genome sequencing of Sunxiuqinia dokdonensis strain SK.</title>
        <authorList>
            <person name="Ahn S."/>
            <person name="Kim B.-C."/>
        </authorList>
    </citation>
    <scope>NUCLEOTIDE SEQUENCE [LARGE SCALE GENOMIC DNA]</scope>
    <source>
        <strain evidence="11">SK</strain>
    </source>
</reference>
<evidence type="ECO:0008006" key="12">
    <source>
        <dbReference type="Google" id="ProtNLM"/>
    </source>
</evidence>
<dbReference type="Gene3D" id="1.20.1600.10">
    <property type="entry name" value="Outer membrane efflux proteins (OEP)"/>
    <property type="match status" value="1"/>
</dbReference>
<dbReference type="PATRIC" id="fig|1409788.3.peg.3187"/>
<dbReference type="AlphaFoldDB" id="A0A0L8V6K2"/>
<organism evidence="10 11">
    <name type="scientific">Sunxiuqinia dokdonensis</name>
    <dbReference type="NCBI Taxonomy" id="1409788"/>
    <lineage>
        <taxon>Bacteria</taxon>
        <taxon>Pseudomonadati</taxon>
        <taxon>Bacteroidota</taxon>
        <taxon>Bacteroidia</taxon>
        <taxon>Marinilabiliales</taxon>
        <taxon>Prolixibacteraceae</taxon>
        <taxon>Sunxiuqinia</taxon>
    </lineage>
</organism>
<keyword evidence="6" id="KW-0472">Membrane</keyword>
<dbReference type="RefSeq" id="WP_053184892.1">
    <property type="nucleotide sequence ID" value="NZ_LGIA01000171.1"/>
</dbReference>
<evidence type="ECO:0000256" key="4">
    <source>
        <dbReference type="ARBA" id="ARBA00022452"/>
    </source>
</evidence>
<comment type="similarity">
    <text evidence="2">Belongs to the outer membrane factor (OMF) (TC 1.B.17) family.</text>
</comment>
<evidence type="ECO:0000313" key="10">
    <source>
        <dbReference type="EMBL" id="KOH44110.1"/>
    </source>
</evidence>
<feature type="chain" id="PRO_5005591272" description="Transporter" evidence="9">
    <location>
        <begin position="24"/>
        <end position="448"/>
    </location>
</feature>
<evidence type="ECO:0000256" key="7">
    <source>
        <dbReference type="ARBA" id="ARBA00023237"/>
    </source>
</evidence>
<dbReference type="InterPro" id="IPR003423">
    <property type="entry name" value="OMP_efflux"/>
</dbReference>
<name>A0A0L8V6K2_9BACT</name>
<evidence type="ECO:0000256" key="5">
    <source>
        <dbReference type="ARBA" id="ARBA00022692"/>
    </source>
</evidence>
<dbReference type="SUPFAM" id="SSF56954">
    <property type="entry name" value="Outer membrane efflux proteins (OEP)"/>
    <property type="match status" value="1"/>
</dbReference>
<dbReference type="PANTHER" id="PTHR30026">
    <property type="entry name" value="OUTER MEMBRANE PROTEIN TOLC"/>
    <property type="match status" value="1"/>
</dbReference>
<accession>A0A0L8V6K2</accession>
<feature type="signal peptide" evidence="9">
    <location>
        <begin position="1"/>
        <end position="23"/>
    </location>
</feature>
<gene>
    <name evidence="10" type="ORF">NC99_31030</name>
</gene>
<dbReference type="STRING" id="1409788.NC99_31030"/>
<protein>
    <recommendedName>
        <fullName evidence="12">Transporter</fullName>
    </recommendedName>
</protein>
<keyword evidence="8" id="KW-0175">Coiled coil</keyword>
<keyword evidence="4" id="KW-1134">Transmembrane beta strand</keyword>
<dbReference type="GO" id="GO:0009279">
    <property type="term" value="C:cell outer membrane"/>
    <property type="evidence" value="ECO:0007669"/>
    <property type="project" value="UniProtKB-SubCell"/>
</dbReference>
<dbReference type="InterPro" id="IPR051906">
    <property type="entry name" value="TolC-like"/>
</dbReference>
<dbReference type="Pfam" id="PF02321">
    <property type="entry name" value="OEP"/>
    <property type="match status" value="2"/>
</dbReference>
<evidence type="ECO:0000256" key="2">
    <source>
        <dbReference type="ARBA" id="ARBA00007613"/>
    </source>
</evidence>
<dbReference type="PANTHER" id="PTHR30026:SF20">
    <property type="entry name" value="OUTER MEMBRANE PROTEIN TOLC"/>
    <property type="match status" value="1"/>
</dbReference>
<keyword evidence="9" id="KW-0732">Signal</keyword>
<dbReference type="Proteomes" id="UP000036958">
    <property type="component" value="Unassembled WGS sequence"/>
</dbReference>
<dbReference type="GO" id="GO:1990281">
    <property type="term" value="C:efflux pump complex"/>
    <property type="evidence" value="ECO:0007669"/>
    <property type="project" value="TreeGrafter"/>
</dbReference>
<keyword evidence="5" id="KW-0812">Transmembrane</keyword>
<evidence type="ECO:0000256" key="8">
    <source>
        <dbReference type="SAM" id="Coils"/>
    </source>
</evidence>
<evidence type="ECO:0000256" key="1">
    <source>
        <dbReference type="ARBA" id="ARBA00004442"/>
    </source>
</evidence>
<evidence type="ECO:0000256" key="9">
    <source>
        <dbReference type="SAM" id="SignalP"/>
    </source>
</evidence>
<keyword evidence="3" id="KW-0813">Transport</keyword>
<comment type="subcellular location">
    <subcellularLocation>
        <location evidence="1">Cell outer membrane</location>
    </subcellularLocation>
</comment>
<evidence type="ECO:0000256" key="6">
    <source>
        <dbReference type="ARBA" id="ARBA00023136"/>
    </source>
</evidence>
<dbReference type="GO" id="GO:0015288">
    <property type="term" value="F:porin activity"/>
    <property type="evidence" value="ECO:0007669"/>
    <property type="project" value="TreeGrafter"/>
</dbReference>
<evidence type="ECO:0000313" key="11">
    <source>
        <dbReference type="Proteomes" id="UP000036958"/>
    </source>
</evidence>
<evidence type="ECO:0000256" key="3">
    <source>
        <dbReference type="ARBA" id="ARBA00022448"/>
    </source>
</evidence>
<dbReference type="GO" id="GO:0015562">
    <property type="term" value="F:efflux transmembrane transporter activity"/>
    <property type="evidence" value="ECO:0007669"/>
    <property type="project" value="InterPro"/>
</dbReference>
<feature type="coiled-coil region" evidence="8">
    <location>
        <begin position="343"/>
        <end position="392"/>
    </location>
</feature>
<sequence>MKTKTKQLTTLLLFFLLASGLKAQDDLKFTLAEAQAYALKHSYVIQNSGLDVSAAQKKVWETIAMGLPQISGSANYTKFLNLPVSLIPGEFFGEEAGTYIPVKFGQDYNSDFGFTVDQLIFDGSYIVGVGSAKIYLQMASQTKEKTEIEIKHAVAQSYFMVLAAEENLKVMKENLQNSQKLEHDTRAMYENGFSEEQDVDQMRLLVQKAENEILKAEREIRVARMVLKYAMGVDVEETIALSESLNEFLDPLLQEEEPVGGFDYASHIDFRMLDTQRQLSMKEYKLAQSAYLPKLSGFYNWSKTAYGNSANLFKSSVPWFKSSMVGFNLTVPIFTAGQQRAIVKQAQFAYQQAENDQKLAEQTLQKDYLTAVADIESAVDQLKNDVDNKQLARKIYDKTTIKYNNGISSSVELSQTETQYIEAQGAWVASVIQLLNSKITLDKAIGKL</sequence>
<keyword evidence="11" id="KW-1185">Reference proteome</keyword>
<feature type="coiled-coil region" evidence="8">
    <location>
        <begin position="161"/>
        <end position="226"/>
    </location>
</feature>
<proteinExistence type="inferred from homology"/>
<comment type="caution">
    <text evidence="10">The sequence shown here is derived from an EMBL/GenBank/DDBJ whole genome shotgun (WGS) entry which is preliminary data.</text>
</comment>
<keyword evidence="7" id="KW-0998">Cell outer membrane</keyword>